<sequence length="498" mass="55966">ALLEITNKISKYKEVDKVIKAILKASLEFTNADRGFIMLCNQEGVWSYKIGIDVNKKLLSLGDFKVSMSVINKIASDKKSIFLKDVIKEKEFKKKKSIRELKLRMILAAPLEINENLIGALYVDSQTPMKDFSEIEKKFFEALAGLSSVALNSAQLYELSIIDYLTGLKNSYYFNLKLQEDVTRITRYGGKISLLLLDLDGFKSINYTFGYLTGNRILQKIGELINNSVRKPDLATRWGGDEFAIICPETDAHGMMILARRIQRKITKFSYSVSADQKIKITVSIGIVSFPTIKVETKEQLIIEAENALFLSKSQGGDKITCFNYLNREPLPVELIGVSKDHQKLLKQIESFSQSASPTLILGEDGTGKTLVANCIHKLSSRKDFPFIVVNCEVIPKISLEDELFGHEKGAFAGAVATKKGKFERASYGTILLREIGVVPLPLQEKILRVINEKKIRRIGAKSSIKTDVRIIVTSRSNLVNEMKKGRFSSALFNRLKR</sequence>
<feature type="domain" description="Sigma-54 factor interaction" evidence="6">
    <location>
        <begin position="335"/>
        <end position="498"/>
    </location>
</feature>
<dbReference type="CDD" id="cd00009">
    <property type="entry name" value="AAA"/>
    <property type="match status" value="1"/>
</dbReference>
<dbReference type="PANTHER" id="PTHR32071">
    <property type="entry name" value="TRANSCRIPTIONAL REGULATORY PROTEIN"/>
    <property type="match status" value="1"/>
</dbReference>
<dbReference type="SUPFAM" id="SSF52540">
    <property type="entry name" value="P-loop containing nucleoside triphosphate hydrolases"/>
    <property type="match status" value="1"/>
</dbReference>
<evidence type="ECO:0000256" key="2">
    <source>
        <dbReference type="ARBA" id="ARBA00022741"/>
    </source>
</evidence>
<dbReference type="SMART" id="SM00382">
    <property type="entry name" value="AAA"/>
    <property type="match status" value="1"/>
</dbReference>
<evidence type="ECO:0000256" key="3">
    <source>
        <dbReference type="ARBA" id="ARBA00022840"/>
    </source>
</evidence>
<evidence type="ECO:0000256" key="5">
    <source>
        <dbReference type="ARBA" id="ARBA00023163"/>
    </source>
</evidence>
<dbReference type="SUPFAM" id="SSF55073">
    <property type="entry name" value="Nucleotide cyclase"/>
    <property type="match status" value="1"/>
</dbReference>
<gene>
    <name evidence="8" type="ORF">S06H3_12374</name>
</gene>
<accession>X1MLZ6</accession>
<feature type="non-terminal residue" evidence="8">
    <location>
        <position position="498"/>
    </location>
</feature>
<evidence type="ECO:0000259" key="7">
    <source>
        <dbReference type="PROSITE" id="PS50887"/>
    </source>
</evidence>
<keyword evidence="5" id="KW-0804">Transcription</keyword>
<feature type="domain" description="GGDEF" evidence="7">
    <location>
        <begin position="190"/>
        <end position="325"/>
    </location>
</feature>
<evidence type="ECO:0000313" key="8">
    <source>
        <dbReference type="EMBL" id="GAI07394.1"/>
    </source>
</evidence>
<dbReference type="SUPFAM" id="SSF55781">
    <property type="entry name" value="GAF domain-like"/>
    <property type="match status" value="1"/>
</dbReference>
<dbReference type="InterPro" id="IPR000160">
    <property type="entry name" value="GGDEF_dom"/>
</dbReference>
<keyword evidence="2" id="KW-0547">Nucleotide-binding</keyword>
<dbReference type="EMBL" id="BARV01006062">
    <property type="protein sequence ID" value="GAI07394.1"/>
    <property type="molecule type" value="Genomic_DNA"/>
</dbReference>
<protein>
    <recommendedName>
        <fullName evidence="9">GGDEF domain-containing protein</fullName>
    </recommendedName>
</protein>
<dbReference type="SMART" id="SM00065">
    <property type="entry name" value="GAF"/>
    <property type="match status" value="1"/>
</dbReference>
<dbReference type="Pfam" id="PF01590">
    <property type="entry name" value="GAF"/>
    <property type="match status" value="1"/>
</dbReference>
<dbReference type="Pfam" id="PF00990">
    <property type="entry name" value="GGDEF"/>
    <property type="match status" value="1"/>
</dbReference>
<dbReference type="InterPro" id="IPR027417">
    <property type="entry name" value="P-loop_NTPase"/>
</dbReference>
<dbReference type="Gene3D" id="3.40.50.300">
    <property type="entry name" value="P-loop containing nucleotide triphosphate hydrolases"/>
    <property type="match status" value="1"/>
</dbReference>
<dbReference type="InterPro" id="IPR029787">
    <property type="entry name" value="Nucleotide_cyclase"/>
</dbReference>
<dbReference type="PROSITE" id="PS50045">
    <property type="entry name" value="SIGMA54_INTERACT_4"/>
    <property type="match status" value="1"/>
</dbReference>
<evidence type="ECO:0008006" key="9">
    <source>
        <dbReference type="Google" id="ProtNLM"/>
    </source>
</evidence>
<dbReference type="InterPro" id="IPR003593">
    <property type="entry name" value="AAA+_ATPase"/>
</dbReference>
<keyword evidence="4" id="KW-0805">Transcription regulation</keyword>
<feature type="non-terminal residue" evidence="8">
    <location>
        <position position="1"/>
    </location>
</feature>
<evidence type="ECO:0000259" key="6">
    <source>
        <dbReference type="PROSITE" id="PS50045"/>
    </source>
</evidence>
<comment type="caution">
    <text evidence="8">The sequence shown here is derived from an EMBL/GenBank/DDBJ whole genome shotgun (WGS) entry which is preliminary data.</text>
</comment>
<keyword evidence="3" id="KW-0067">ATP-binding</keyword>
<evidence type="ECO:0000256" key="4">
    <source>
        <dbReference type="ARBA" id="ARBA00023015"/>
    </source>
</evidence>
<dbReference type="AlphaFoldDB" id="X1MLZ6"/>
<dbReference type="NCBIfam" id="TIGR00254">
    <property type="entry name" value="GGDEF"/>
    <property type="match status" value="1"/>
</dbReference>
<dbReference type="InterPro" id="IPR029016">
    <property type="entry name" value="GAF-like_dom_sf"/>
</dbReference>
<dbReference type="CDD" id="cd01949">
    <property type="entry name" value="GGDEF"/>
    <property type="match status" value="1"/>
</dbReference>
<dbReference type="PANTHER" id="PTHR32071:SF17">
    <property type="entry name" value="TRANSCRIPTIONAL REGULATOR (NTRC FAMILY)"/>
    <property type="match status" value="1"/>
</dbReference>
<dbReference type="InterPro" id="IPR043128">
    <property type="entry name" value="Rev_trsase/Diguanyl_cyclase"/>
</dbReference>
<keyword evidence="1" id="KW-0597">Phosphoprotein</keyword>
<dbReference type="Pfam" id="PF00158">
    <property type="entry name" value="Sigma54_activat"/>
    <property type="match status" value="1"/>
</dbReference>
<dbReference type="GO" id="GO:0005524">
    <property type="term" value="F:ATP binding"/>
    <property type="evidence" value="ECO:0007669"/>
    <property type="project" value="UniProtKB-KW"/>
</dbReference>
<dbReference type="InterPro" id="IPR003018">
    <property type="entry name" value="GAF"/>
</dbReference>
<dbReference type="Gene3D" id="3.30.70.270">
    <property type="match status" value="1"/>
</dbReference>
<dbReference type="Gene3D" id="3.30.450.40">
    <property type="match status" value="1"/>
</dbReference>
<dbReference type="FunFam" id="3.40.50.300:FF:000006">
    <property type="entry name" value="DNA-binding transcriptional regulator NtrC"/>
    <property type="match status" value="1"/>
</dbReference>
<dbReference type="GO" id="GO:0006355">
    <property type="term" value="P:regulation of DNA-templated transcription"/>
    <property type="evidence" value="ECO:0007669"/>
    <property type="project" value="InterPro"/>
</dbReference>
<evidence type="ECO:0000256" key="1">
    <source>
        <dbReference type="ARBA" id="ARBA00022553"/>
    </source>
</evidence>
<organism evidence="8">
    <name type="scientific">marine sediment metagenome</name>
    <dbReference type="NCBI Taxonomy" id="412755"/>
    <lineage>
        <taxon>unclassified sequences</taxon>
        <taxon>metagenomes</taxon>
        <taxon>ecological metagenomes</taxon>
    </lineage>
</organism>
<dbReference type="SMART" id="SM00267">
    <property type="entry name" value="GGDEF"/>
    <property type="match status" value="1"/>
</dbReference>
<dbReference type="PROSITE" id="PS50887">
    <property type="entry name" value="GGDEF"/>
    <property type="match status" value="1"/>
</dbReference>
<proteinExistence type="predicted"/>
<dbReference type="InterPro" id="IPR002078">
    <property type="entry name" value="Sigma_54_int"/>
</dbReference>
<reference evidence="8" key="1">
    <citation type="journal article" date="2014" name="Front. Microbiol.">
        <title>High frequency of phylogenetically diverse reductive dehalogenase-homologous genes in deep subseafloor sedimentary metagenomes.</title>
        <authorList>
            <person name="Kawai M."/>
            <person name="Futagami T."/>
            <person name="Toyoda A."/>
            <person name="Takaki Y."/>
            <person name="Nishi S."/>
            <person name="Hori S."/>
            <person name="Arai W."/>
            <person name="Tsubouchi T."/>
            <person name="Morono Y."/>
            <person name="Uchiyama I."/>
            <person name="Ito T."/>
            <person name="Fujiyama A."/>
            <person name="Inagaki F."/>
            <person name="Takami H."/>
        </authorList>
    </citation>
    <scope>NUCLEOTIDE SEQUENCE</scope>
    <source>
        <strain evidence="8">Expedition CK06-06</strain>
    </source>
</reference>
<name>X1MLZ6_9ZZZZ</name>
<dbReference type="GO" id="GO:0003677">
    <property type="term" value="F:DNA binding"/>
    <property type="evidence" value="ECO:0007669"/>
    <property type="project" value="UniProtKB-KW"/>
</dbReference>